<reference evidence="9 10" key="1">
    <citation type="journal article" date="2016" name="Nat. Commun.">
        <title>Thousands of microbial genomes shed light on interconnected biogeochemical processes in an aquifer system.</title>
        <authorList>
            <person name="Anantharaman K."/>
            <person name="Brown C.T."/>
            <person name="Hug L.A."/>
            <person name="Sharon I."/>
            <person name="Castelle C.J."/>
            <person name="Probst A.J."/>
            <person name="Thomas B.C."/>
            <person name="Singh A."/>
            <person name="Wilkins M.J."/>
            <person name="Karaoz U."/>
            <person name="Brodie E.L."/>
            <person name="Williams K.H."/>
            <person name="Hubbard S.S."/>
            <person name="Banfield J.F."/>
        </authorList>
    </citation>
    <scope>NUCLEOTIDE SEQUENCE [LARGE SCALE GENOMIC DNA]</scope>
</reference>
<name>A0A1F7IR02_9BACT</name>
<evidence type="ECO:0000256" key="6">
    <source>
        <dbReference type="ARBA" id="ARBA00022840"/>
    </source>
</evidence>
<feature type="domain" description="Polymerase beta nucleotidyltransferase" evidence="8">
    <location>
        <begin position="3"/>
        <end position="81"/>
    </location>
</feature>
<keyword evidence="6" id="KW-0067">ATP-binding</keyword>
<dbReference type="GO" id="GO:0046872">
    <property type="term" value="F:metal ion binding"/>
    <property type="evidence" value="ECO:0007669"/>
    <property type="project" value="UniProtKB-KW"/>
</dbReference>
<gene>
    <name evidence="9" type="ORF">A3A93_00390</name>
</gene>
<dbReference type="Pfam" id="PF18765">
    <property type="entry name" value="Polbeta"/>
    <property type="match status" value="1"/>
</dbReference>
<dbReference type="PANTHER" id="PTHR33571:SF12">
    <property type="entry name" value="BSL3053 PROTEIN"/>
    <property type="match status" value="1"/>
</dbReference>
<dbReference type="STRING" id="1802061.A3A93_00390"/>
<evidence type="ECO:0000256" key="3">
    <source>
        <dbReference type="ARBA" id="ARBA00022695"/>
    </source>
</evidence>
<dbReference type="PANTHER" id="PTHR33571">
    <property type="entry name" value="SSL8005 PROTEIN"/>
    <property type="match status" value="1"/>
</dbReference>
<evidence type="ECO:0000256" key="7">
    <source>
        <dbReference type="ARBA" id="ARBA00022842"/>
    </source>
</evidence>
<dbReference type="EMBL" id="MGAL01000049">
    <property type="protein sequence ID" value="OGK45785.1"/>
    <property type="molecule type" value="Genomic_DNA"/>
</dbReference>
<dbReference type="CDD" id="cd05403">
    <property type="entry name" value="NT_KNTase_like"/>
    <property type="match status" value="1"/>
</dbReference>
<dbReference type="GO" id="GO:0016779">
    <property type="term" value="F:nucleotidyltransferase activity"/>
    <property type="evidence" value="ECO:0007669"/>
    <property type="project" value="UniProtKB-KW"/>
</dbReference>
<keyword evidence="7" id="KW-0460">Magnesium</keyword>
<comment type="caution">
    <text evidence="9">The sequence shown here is derived from an EMBL/GenBank/DDBJ whole genome shotgun (WGS) entry which is preliminary data.</text>
</comment>
<keyword evidence="3" id="KW-0548">Nucleotidyltransferase</keyword>
<protein>
    <recommendedName>
        <fullName evidence="8">Polymerase beta nucleotidyltransferase domain-containing protein</fullName>
    </recommendedName>
</protein>
<accession>A0A1F7IR02</accession>
<dbReference type="GO" id="GO:0005524">
    <property type="term" value="F:ATP binding"/>
    <property type="evidence" value="ECO:0007669"/>
    <property type="project" value="UniProtKB-KW"/>
</dbReference>
<evidence type="ECO:0000259" key="8">
    <source>
        <dbReference type="Pfam" id="PF18765"/>
    </source>
</evidence>
<keyword evidence="2" id="KW-0808">Transferase</keyword>
<comment type="cofactor">
    <cofactor evidence="1">
        <name>Mg(2+)</name>
        <dbReference type="ChEBI" id="CHEBI:18420"/>
    </cofactor>
</comment>
<sequence length="83" mass="9403">MFSQYGIKKAAVFGSYARGDNKDDSDIDILVQLGKSMSLFDFVGLKLDLEDKLGTKVDLVQYKTIKPSIKDYILKDEVIFYQA</sequence>
<evidence type="ECO:0000256" key="1">
    <source>
        <dbReference type="ARBA" id="ARBA00001946"/>
    </source>
</evidence>
<dbReference type="InterPro" id="IPR052038">
    <property type="entry name" value="Type-VII_TA_antitoxin"/>
</dbReference>
<evidence type="ECO:0000256" key="5">
    <source>
        <dbReference type="ARBA" id="ARBA00022741"/>
    </source>
</evidence>
<dbReference type="Gene3D" id="3.30.460.10">
    <property type="entry name" value="Beta Polymerase, domain 2"/>
    <property type="match status" value="1"/>
</dbReference>
<dbReference type="InterPro" id="IPR043519">
    <property type="entry name" value="NT_sf"/>
</dbReference>
<organism evidence="9 10">
    <name type="scientific">Candidatus Roizmanbacteria bacterium RIFCSPLOWO2_01_FULL_38_12</name>
    <dbReference type="NCBI Taxonomy" id="1802061"/>
    <lineage>
        <taxon>Bacteria</taxon>
        <taxon>Candidatus Roizmaniibacteriota</taxon>
    </lineage>
</organism>
<evidence type="ECO:0000313" key="9">
    <source>
        <dbReference type="EMBL" id="OGK45785.1"/>
    </source>
</evidence>
<dbReference type="InterPro" id="IPR041633">
    <property type="entry name" value="Polbeta"/>
</dbReference>
<dbReference type="AlphaFoldDB" id="A0A1F7IR02"/>
<evidence type="ECO:0000256" key="4">
    <source>
        <dbReference type="ARBA" id="ARBA00022723"/>
    </source>
</evidence>
<keyword evidence="5" id="KW-0547">Nucleotide-binding</keyword>
<keyword evidence="4" id="KW-0479">Metal-binding</keyword>
<evidence type="ECO:0000256" key="2">
    <source>
        <dbReference type="ARBA" id="ARBA00022679"/>
    </source>
</evidence>
<proteinExistence type="predicted"/>
<evidence type="ECO:0000313" key="10">
    <source>
        <dbReference type="Proteomes" id="UP000177141"/>
    </source>
</evidence>
<dbReference type="Proteomes" id="UP000177141">
    <property type="component" value="Unassembled WGS sequence"/>
</dbReference>
<dbReference type="SUPFAM" id="SSF81301">
    <property type="entry name" value="Nucleotidyltransferase"/>
    <property type="match status" value="1"/>
</dbReference>